<evidence type="ECO:0000313" key="1">
    <source>
        <dbReference type="EMBL" id="GBP89123.1"/>
    </source>
</evidence>
<proteinExistence type="predicted"/>
<comment type="caution">
    <text evidence="1">The sequence shown here is derived from an EMBL/GenBank/DDBJ whole genome shotgun (WGS) entry which is preliminary data.</text>
</comment>
<keyword evidence="2" id="KW-1185">Reference proteome</keyword>
<dbReference type="STRING" id="151549.A0A4C1ZPE4"/>
<dbReference type="EMBL" id="BGZK01001977">
    <property type="protein sequence ID" value="GBP89123.1"/>
    <property type="molecule type" value="Genomic_DNA"/>
</dbReference>
<protein>
    <submittedName>
        <fullName evidence="1">Uncharacterized protein</fullName>
    </submittedName>
</protein>
<gene>
    <name evidence="1" type="ORF">EVAR_67919_1</name>
</gene>
<organism evidence="1 2">
    <name type="scientific">Eumeta variegata</name>
    <name type="common">Bagworm moth</name>
    <name type="synonym">Eumeta japonica</name>
    <dbReference type="NCBI Taxonomy" id="151549"/>
    <lineage>
        <taxon>Eukaryota</taxon>
        <taxon>Metazoa</taxon>
        <taxon>Ecdysozoa</taxon>
        <taxon>Arthropoda</taxon>
        <taxon>Hexapoda</taxon>
        <taxon>Insecta</taxon>
        <taxon>Pterygota</taxon>
        <taxon>Neoptera</taxon>
        <taxon>Endopterygota</taxon>
        <taxon>Lepidoptera</taxon>
        <taxon>Glossata</taxon>
        <taxon>Ditrysia</taxon>
        <taxon>Tineoidea</taxon>
        <taxon>Psychidae</taxon>
        <taxon>Oiketicinae</taxon>
        <taxon>Eumeta</taxon>
    </lineage>
</organism>
<dbReference type="AlphaFoldDB" id="A0A4C1ZPE4"/>
<reference evidence="1 2" key="1">
    <citation type="journal article" date="2019" name="Commun. Biol.">
        <title>The bagworm genome reveals a unique fibroin gene that provides high tensile strength.</title>
        <authorList>
            <person name="Kono N."/>
            <person name="Nakamura H."/>
            <person name="Ohtoshi R."/>
            <person name="Tomita M."/>
            <person name="Numata K."/>
            <person name="Arakawa K."/>
        </authorList>
    </citation>
    <scope>NUCLEOTIDE SEQUENCE [LARGE SCALE GENOMIC DNA]</scope>
</reference>
<evidence type="ECO:0000313" key="2">
    <source>
        <dbReference type="Proteomes" id="UP000299102"/>
    </source>
</evidence>
<dbReference type="Proteomes" id="UP000299102">
    <property type="component" value="Unassembled WGS sequence"/>
</dbReference>
<name>A0A4C1ZPE4_EUMVA</name>
<dbReference type="OrthoDB" id="18388at2759"/>
<sequence>MVNENKEFDIFVGTRIGSFKHVKYFVDSSKNSKKNGENLQDIKTLTKDDAITSMCWGDDEQTEILIGRKNQQIQMYSTTTGSFTKTITADFGKGNIIGLGKLRESNKTDLVYDLLRSVSLSFYITRARSTASCRPPVAADLSTIFPRHEQKEFKGDDARLTAAAATRPRAPRRALQRELGELYS</sequence>
<accession>A0A4C1ZPE4</accession>